<dbReference type="NCBIfam" id="NF037995">
    <property type="entry name" value="TRAP_S1"/>
    <property type="match status" value="1"/>
</dbReference>
<dbReference type="KEGG" id="dli:dnl_33860"/>
<dbReference type="RefSeq" id="WP_207687133.1">
    <property type="nucleotide sequence ID" value="NZ_CP061799.1"/>
</dbReference>
<dbReference type="PANTHER" id="PTHR33376">
    <property type="match status" value="1"/>
</dbReference>
<protein>
    <submittedName>
        <fullName evidence="2">TRAP transport system, periplasmic binding protein (DctP-like)</fullName>
    </submittedName>
</protein>
<gene>
    <name evidence="2" type="ORF">dnl_33860</name>
</gene>
<keyword evidence="1" id="KW-0732">Signal</keyword>
<dbReference type="InterPro" id="IPR038404">
    <property type="entry name" value="TRAP_DctP_sf"/>
</dbReference>
<reference evidence="2" key="1">
    <citation type="journal article" date="2021" name="Microb. Physiol.">
        <title>Proteogenomic Insights into the Physiology of Marine, Sulfate-Reducing, Filamentous Desulfonema limicola and Desulfonema magnum.</title>
        <authorList>
            <person name="Schnaars V."/>
            <person name="Wohlbrand L."/>
            <person name="Scheve S."/>
            <person name="Hinrichs C."/>
            <person name="Reinhardt R."/>
            <person name="Rabus R."/>
        </authorList>
    </citation>
    <scope>NUCLEOTIDE SEQUENCE</scope>
    <source>
        <strain evidence="2">5ac10</strain>
    </source>
</reference>
<sequence length="347" mass="39016">MKTFITMTWVLIVLSLTAPFYVQAELILNVLGQPAATGLIQQNKEKPFFENFSKLTGTEIKTIYTPLDQSHVKSEETLDVLKNGIFDIVSIRTAQAAGNEPFLLGQDLVGLNPNYETAKIVYNTYKPHFDKRIHEKYNSRLFGLWPFGPQVLFCKPEIKSLADIKGKKVRVYDNNLAKFIESLGASPVPIGFAQVKEALSLGICDCAITGASSANTAGWPQETQYFMPVGFQMGFNGYAVNLDTWNKLTPIQQQKIQTAFDLLINDIWLYSEELFNDALRCNVGREPCTTVTKYNMTEVPVTQADLIIIQKAFKNISVPSWSQECEKVFPGCSEKWKNIMSNIINLN</sequence>
<accession>A0A975B9C8</accession>
<name>A0A975B9C8_9BACT</name>
<evidence type="ECO:0000256" key="1">
    <source>
        <dbReference type="ARBA" id="ARBA00022729"/>
    </source>
</evidence>
<dbReference type="InterPro" id="IPR018389">
    <property type="entry name" value="DctP_fam"/>
</dbReference>
<evidence type="ECO:0000313" key="3">
    <source>
        <dbReference type="Proteomes" id="UP000663720"/>
    </source>
</evidence>
<dbReference type="AlphaFoldDB" id="A0A975B9C8"/>
<dbReference type="Proteomes" id="UP000663720">
    <property type="component" value="Chromosome"/>
</dbReference>
<dbReference type="GO" id="GO:0055085">
    <property type="term" value="P:transmembrane transport"/>
    <property type="evidence" value="ECO:0007669"/>
    <property type="project" value="InterPro"/>
</dbReference>
<dbReference type="PANTHER" id="PTHR33376:SF4">
    <property type="entry name" value="SIALIC ACID-BINDING PERIPLASMIC PROTEIN SIAP"/>
    <property type="match status" value="1"/>
</dbReference>
<evidence type="ECO:0000313" key="2">
    <source>
        <dbReference type="EMBL" id="QTA81062.1"/>
    </source>
</evidence>
<proteinExistence type="predicted"/>
<dbReference type="EMBL" id="CP061799">
    <property type="protein sequence ID" value="QTA81062.1"/>
    <property type="molecule type" value="Genomic_DNA"/>
</dbReference>
<dbReference type="Pfam" id="PF03480">
    <property type="entry name" value="DctP"/>
    <property type="match status" value="1"/>
</dbReference>
<organism evidence="2 3">
    <name type="scientific">Desulfonema limicola</name>
    <dbReference type="NCBI Taxonomy" id="45656"/>
    <lineage>
        <taxon>Bacteria</taxon>
        <taxon>Pseudomonadati</taxon>
        <taxon>Thermodesulfobacteriota</taxon>
        <taxon>Desulfobacteria</taxon>
        <taxon>Desulfobacterales</taxon>
        <taxon>Desulfococcaceae</taxon>
        <taxon>Desulfonema</taxon>
    </lineage>
</organism>
<dbReference type="Gene3D" id="3.40.190.170">
    <property type="entry name" value="Bacterial extracellular solute-binding protein, family 7"/>
    <property type="match status" value="1"/>
</dbReference>
<dbReference type="CDD" id="cd13602">
    <property type="entry name" value="PBP2_TRAP_BpDctp6_7"/>
    <property type="match status" value="1"/>
</dbReference>
<keyword evidence="3" id="KW-1185">Reference proteome</keyword>